<reference evidence="1 2" key="1">
    <citation type="submission" date="2024-11" db="EMBL/GenBank/DDBJ databases">
        <title>Adaptive evolution of stress response genes in parasites aligns with host niche diversity.</title>
        <authorList>
            <person name="Hahn C."/>
            <person name="Resl P."/>
        </authorList>
    </citation>
    <scope>NUCLEOTIDE SEQUENCE [LARGE SCALE GENOMIC DNA]</scope>
    <source>
        <strain evidence="1">EGGRZ-B1_66</strain>
        <tissue evidence="1">Body</tissue>
    </source>
</reference>
<name>A0ABD2PXL7_9PLAT</name>
<evidence type="ECO:0000313" key="2">
    <source>
        <dbReference type="Proteomes" id="UP001626550"/>
    </source>
</evidence>
<dbReference type="Proteomes" id="UP001626550">
    <property type="component" value="Unassembled WGS sequence"/>
</dbReference>
<sequence>NSLGQGYVGGNASFLLSRAGLRAIAEKMTIGNKACHRDSAKEDVGLGHCAEQAGEEILDTLDENGLERFHPLSAVGMWLLDPAKPTWIHAHNYHPLKFVGVSLHYYRFIPFIEVEMLQSLVHFLPVCRAR</sequence>
<dbReference type="AlphaFoldDB" id="A0ABD2PXL7"/>
<proteinExistence type="predicted"/>
<organism evidence="1 2">
    <name type="scientific">Cichlidogyrus casuarinus</name>
    <dbReference type="NCBI Taxonomy" id="1844966"/>
    <lineage>
        <taxon>Eukaryota</taxon>
        <taxon>Metazoa</taxon>
        <taxon>Spiralia</taxon>
        <taxon>Lophotrochozoa</taxon>
        <taxon>Platyhelminthes</taxon>
        <taxon>Monogenea</taxon>
        <taxon>Monopisthocotylea</taxon>
        <taxon>Dactylogyridea</taxon>
        <taxon>Ancyrocephalidae</taxon>
        <taxon>Cichlidogyrus</taxon>
    </lineage>
</organism>
<evidence type="ECO:0000313" key="1">
    <source>
        <dbReference type="EMBL" id="KAL3310581.1"/>
    </source>
</evidence>
<feature type="non-terminal residue" evidence="1">
    <location>
        <position position="1"/>
    </location>
</feature>
<accession>A0ABD2PXL7</accession>
<comment type="caution">
    <text evidence="1">The sequence shown here is derived from an EMBL/GenBank/DDBJ whole genome shotgun (WGS) entry which is preliminary data.</text>
</comment>
<dbReference type="EMBL" id="JBJKFK010002828">
    <property type="protein sequence ID" value="KAL3310581.1"/>
    <property type="molecule type" value="Genomic_DNA"/>
</dbReference>
<protein>
    <submittedName>
        <fullName evidence="1">Core 1 synthase, glycoprotein-N-acetylgalactosamine 3-beta-galactosyltransferase, 1</fullName>
    </submittedName>
</protein>
<keyword evidence="2" id="KW-1185">Reference proteome</keyword>
<gene>
    <name evidence="1" type="primary">C1GALT1_5</name>
    <name evidence="1" type="ORF">Ciccas_010851</name>
</gene>